<sequence>MAPASTSGASSLASPCPLSPAAYSSLVTSTWPCFVSGR</sequence>
<evidence type="ECO:0000313" key="1">
    <source>
        <dbReference type="EMBL" id="JAE23970.1"/>
    </source>
</evidence>
<protein>
    <submittedName>
        <fullName evidence="1">Uncharacterized protein</fullName>
    </submittedName>
</protein>
<reference evidence="1" key="2">
    <citation type="journal article" date="2015" name="Data Brief">
        <title>Shoot transcriptome of the giant reed, Arundo donax.</title>
        <authorList>
            <person name="Barrero R.A."/>
            <person name="Guerrero F.D."/>
            <person name="Moolhuijzen P."/>
            <person name="Goolsby J.A."/>
            <person name="Tidwell J."/>
            <person name="Bellgard S.E."/>
            <person name="Bellgard M.I."/>
        </authorList>
    </citation>
    <scope>NUCLEOTIDE SEQUENCE</scope>
    <source>
        <tissue evidence="1">Shoot tissue taken approximately 20 cm above the soil surface</tissue>
    </source>
</reference>
<name>A0A0A9GFV3_ARUDO</name>
<accession>A0A0A9GFV3</accession>
<dbReference type="AlphaFoldDB" id="A0A0A9GFV3"/>
<proteinExistence type="predicted"/>
<reference evidence="1" key="1">
    <citation type="submission" date="2014-09" db="EMBL/GenBank/DDBJ databases">
        <authorList>
            <person name="Magalhaes I.L.F."/>
            <person name="Oliveira U."/>
            <person name="Santos F.R."/>
            <person name="Vidigal T.H.D.A."/>
            <person name="Brescovit A.D."/>
            <person name="Santos A.J."/>
        </authorList>
    </citation>
    <scope>NUCLEOTIDE SEQUENCE</scope>
    <source>
        <tissue evidence="1">Shoot tissue taken approximately 20 cm above the soil surface</tissue>
    </source>
</reference>
<dbReference type="EMBL" id="GBRH01173926">
    <property type="protein sequence ID" value="JAE23970.1"/>
    <property type="molecule type" value="Transcribed_RNA"/>
</dbReference>
<organism evidence="1">
    <name type="scientific">Arundo donax</name>
    <name type="common">Giant reed</name>
    <name type="synonym">Donax arundinaceus</name>
    <dbReference type="NCBI Taxonomy" id="35708"/>
    <lineage>
        <taxon>Eukaryota</taxon>
        <taxon>Viridiplantae</taxon>
        <taxon>Streptophyta</taxon>
        <taxon>Embryophyta</taxon>
        <taxon>Tracheophyta</taxon>
        <taxon>Spermatophyta</taxon>
        <taxon>Magnoliopsida</taxon>
        <taxon>Liliopsida</taxon>
        <taxon>Poales</taxon>
        <taxon>Poaceae</taxon>
        <taxon>PACMAD clade</taxon>
        <taxon>Arundinoideae</taxon>
        <taxon>Arundineae</taxon>
        <taxon>Arundo</taxon>
    </lineage>
</organism>